<keyword evidence="1" id="KW-1133">Transmembrane helix</keyword>
<feature type="transmembrane region" description="Helical" evidence="1">
    <location>
        <begin position="91"/>
        <end position="113"/>
    </location>
</feature>
<accession>A0A7H9AZ52</accession>
<protein>
    <submittedName>
        <fullName evidence="2">Uncharacterized protein</fullName>
    </submittedName>
</protein>
<gene>
    <name evidence="2" type="ORF">HG535_0B06560</name>
</gene>
<feature type="transmembrane region" description="Helical" evidence="1">
    <location>
        <begin position="64"/>
        <end position="85"/>
    </location>
</feature>
<proteinExistence type="predicted"/>
<dbReference type="KEGG" id="zmk:HG535_0B06560"/>
<reference evidence="2 3" key="1">
    <citation type="submission" date="2020-07" db="EMBL/GenBank/DDBJ databases">
        <title>The yeast mating-type switching endonuclease HO is a domesticated member of an unorthodox homing genetic element family.</title>
        <authorList>
            <person name="Coughlan A.Y."/>
            <person name="Lombardi L."/>
            <person name="Braun-Galleani S."/>
            <person name="Martos A.R."/>
            <person name="Galeote V."/>
            <person name="Bigey F."/>
            <person name="Dequin S."/>
            <person name="Byrne K.P."/>
            <person name="Wolfe K.H."/>
        </authorList>
    </citation>
    <scope>NUCLEOTIDE SEQUENCE [LARGE SCALE GENOMIC DNA]</scope>
    <source>
        <strain evidence="2 3">NRRL Y-6702</strain>
    </source>
</reference>
<organism evidence="2 3">
    <name type="scientific">Zygotorulaspora mrakii</name>
    <name type="common">Zygosaccharomyces mrakii</name>
    <dbReference type="NCBI Taxonomy" id="42260"/>
    <lineage>
        <taxon>Eukaryota</taxon>
        <taxon>Fungi</taxon>
        <taxon>Dikarya</taxon>
        <taxon>Ascomycota</taxon>
        <taxon>Saccharomycotina</taxon>
        <taxon>Saccharomycetes</taxon>
        <taxon>Saccharomycetales</taxon>
        <taxon>Saccharomycetaceae</taxon>
        <taxon>Zygotorulaspora</taxon>
    </lineage>
</organism>
<keyword evidence="1" id="KW-0472">Membrane</keyword>
<dbReference type="Proteomes" id="UP000509704">
    <property type="component" value="Chromosome 2"/>
</dbReference>
<dbReference type="EMBL" id="CP058605">
    <property type="protein sequence ID" value="QLG71611.1"/>
    <property type="molecule type" value="Genomic_DNA"/>
</dbReference>
<evidence type="ECO:0000313" key="2">
    <source>
        <dbReference type="EMBL" id="QLG71611.1"/>
    </source>
</evidence>
<evidence type="ECO:0000256" key="1">
    <source>
        <dbReference type="SAM" id="Phobius"/>
    </source>
</evidence>
<dbReference type="RefSeq" id="XP_037143339.1">
    <property type="nucleotide sequence ID" value="XM_037287444.1"/>
</dbReference>
<keyword evidence="1" id="KW-0812">Transmembrane</keyword>
<dbReference type="GeneID" id="59235273"/>
<dbReference type="AlphaFoldDB" id="A0A7H9AZ52"/>
<name>A0A7H9AZ52_ZYGMR</name>
<keyword evidence="3" id="KW-1185">Reference proteome</keyword>
<sequence>MGRPVHHEMSCIRSGSFAPCTVICHRAQRTKVRRPGALAANSSGAGRPYSCAVSPVCRECLQPVPVPVLCCAVLWAALAFPVVYFLPPHSAAALCGGLALASSNGALACLKLARILRETRAERRDSSRGALKKAIQKTEKIKKNRSLVYRRKVFKEQRLI</sequence>
<evidence type="ECO:0000313" key="3">
    <source>
        <dbReference type="Proteomes" id="UP000509704"/>
    </source>
</evidence>